<dbReference type="GO" id="GO:0003723">
    <property type="term" value="F:RNA binding"/>
    <property type="evidence" value="ECO:0007669"/>
    <property type="project" value="UniProtKB-KW"/>
</dbReference>
<feature type="compositionally biased region" description="Polar residues" evidence="4">
    <location>
        <begin position="272"/>
        <end position="297"/>
    </location>
</feature>
<keyword evidence="2" id="KW-0413">Isomerase</keyword>
<dbReference type="Proteomes" id="UP000515237">
    <property type="component" value="Chromosome"/>
</dbReference>
<dbReference type="PANTHER" id="PTHR47683">
    <property type="entry name" value="PSEUDOURIDINE SYNTHASE FAMILY PROTEIN-RELATED"/>
    <property type="match status" value="1"/>
</dbReference>
<dbReference type="AlphaFoldDB" id="A0A7G7G6A7"/>
<dbReference type="Gene3D" id="3.30.70.1560">
    <property type="entry name" value="Alpha-L RNA-binding motif"/>
    <property type="match status" value="1"/>
</dbReference>
<dbReference type="SUPFAM" id="SSF55120">
    <property type="entry name" value="Pseudouridine synthase"/>
    <property type="match status" value="1"/>
</dbReference>
<evidence type="ECO:0000313" key="7">
    <source>
        <dbReference type="Proteomes" id="UP000515237"/>
    </source>
</evidence>
<comment type="similarity">
    <text evidence="1">Belongs to the pseudouridine synthase RsuA family.</text>
</comment>
<dbReference type="SUPFAM" id="SSF55174">
    <property type="entry name" value="Alpha-L RNA-binding motif"/>
    <property type="match status" value="1"/>
</dbReference>
<dbReference type="InterPro" id="IPR042092">
    <property type="entry name" value="PsdUridine_s_RsuA/RluB/E/F_cat"/>
</dbReference>
<dbReference type="InterPro" id="IPR050343">
    <property type="entry name" value="RsuA_PseudoU_synthase"/>
</dbReference>
<dbReference type="GO" id="GO:0000455">
    <property type="term" value="P:enzyme-directed rRNA pseudouridine synthesis"/>
    <property type="evidence" value="ECO:0007669"/>
    <property type="project" value="UniProtKB-ARBA"/>
</dbReference>
<dbReference type="SMART" id="SM00363">
    <property type="entry name" value="S4"/>
    <property type="match status" value="1"/>
</dbReference>
<dbReference type="InterPro" id="IPR020094">
    <property type="entry name" value="TruA/RsuA/RluB/E/F_N"/>
</dbReference>
<dbReference type="EMBL" id="CP055156">
    <property type="protein sequence ID" value="QNF32691.1"/>
    <property type="molecule type" value="Genomic_DNA"/>
</dbReference>
<evidence type="ECO:0000313" key="6">
    <source>
        <dbReference type="EMBL" id="QNF32691.1"/>
    </source>
</evidence>
<dbReference type="InterPro" id="IPR020103">
    <property type="entry name" value="PsdUridine_synth_cat_dom_sf"/>
</dbReference>
<organism evidence="6 7">
    <name type="scientific">Adhaeribacter swui</name>
    <dbReference type="NCBI Taxonomy" id="2086471"/>
    <lineage>
        <taxon>Bacteria</taxon>
        <taxon>Pseudomonadati</taxon>
        <taxon>Bacteroidota</taxon>
        <taxon>Cytophagia</taxon>
        <taxon>Cytophagales</taxon>
        <taxon>Hymenobacteraceae</taxon>
        <taxon>Adhaeribacter</taxon>
    </lineage>
</organism>
<evidence type="ECO:0000256" key="2">
    <source>
        <dbReference type="ARBA" id="ARBA00023235"/>
    </source>
</evidence>
<dbReference type="FunFam" id="3.10.290.10:FF:000003">
    <property type="entry name" value="Pseudouridine synthase"/>
    <property type="match status" value="1"/>
</dbReference>
<accession>A0A7G7G6A7</accession>
<dbReference type="PANTHER" id="PTHR47683:SF2">
    <property type="entry name" value="RNA-BINDING S4 DOMAIN-CONTAINING PROTEIN"/>
    <property type="match status" value="1"/>
</dbReference>
<dbReference type="KEGG" id="aswu:HUW51_08090"/>
<keyword evidence="3" id="KW-0694">RNA-binding</keyword>
<dbReference type="InterPro" id="IPR006145">
    <property type="entry name" value="PsdUridine_synth_RsuA/RluA"/>
</dbReference>
<feature type="region of interest" description="Disordered" evidence="4">
    <location>
        <begin position="244"/>
        <end position="325"/>
    </location>
</feature>
<dbReference type="GO" id="GO:0120159">
    <property type="term" value="F:rRNA pseudouridine synthase activity"/>
    <property type="evidence" value="ECO:0007669"/>
    <property type="project" value="UniProtKB-ARBA"/>
</dbReference>
<dbReference type="Gene3D" id="3.30.70.580">
    <property type="entry name" value="Pseudouridine synthase I, catalytic domain, N-terminal subdomain"/>
    <property type="match status" value="1"/>
</dbReference>
<evidence type="ECO:0000256" key="1">
    <source>
        <dbReference type="ARBA" id="ARBA00008348"/>
    </source>
</evidence>
<dbReference type="CDD" id="cd00165">
    <property type="entry name" value="S4"/>
    <property type="match status" value="1"/>
</dbReference>
<dbReference type="InterPro" id="IPR036986">
    <property type="entry name" value="S4_RNA-bd_sf"/>
</dbReference>
<dbReference type="InterPro" id="IPR002942">
    <property type="entry name" value="S4_RNA-bd"/>
</dbReference>
<dbReference type="Gene3D" id="3.10.290.10">
    <property type="entry name" value="RNA-binding S4 domain"/>
    <property type="match status" value="1"/>
</dbReference>
<evidence type="ECO:0000256" key="4">
    <source>
        <dbReference type="SAM" id="MobiDB-lite"/>
    </source>
</evidence>
<sequence length="325" mass="36063">MEAKRLNKFISDTGFCSRREADNLLEQGRVTVNGKVPDAGTKVTAQDKVRIDGEMLRIRHEEPVFLLFNKPAGIATTTDLSVRNNIIQALNYPASLQPIGFLDRDAEGLLLLSNDTEWARKMTKADTRYEKEYIVTVDKLISPDFLNKVSEGGIPEPGEERKKNFVNRLGTNRFRIVLEPGTNHHLKRVVEGLGYKIVHLQRTRLSDLTAGKLHVGMWRTLTGTEITSLKNEISQKARRNFGSSRVADDFTDEDFAPRTTRPAKPKTPAKPGTSTRSATPANRSAKSSPRSTGSTGQKRIGKSKPASARPASRNTSRRTGGSPKR</sequence>
<evidence type="ECO:0000259" key="5">
    <source>
        <dbReference type="SMART" id="SM00363"/>
    </source>
</evidence>
<dbReference type="Pfam" id="PF00849">
    <property type="entry name" value="PseudoU_synth_2"/>
    <property type="match status" value="1"/>
</dbReference>
<evidence type="ECO:0000256" key="3">
    <source>
        <dbReference type="PROSITE-ProRule" id="PRU00182"/>
    </source>
</evidence>
<feature type="domain" description="RNA-binding S4" evidence="5">
    <location>
        <begin position="4"/>
        <end position="63"/>
    </location>
</feature>
<proteinExistence type="inferred from homology"/>
<dbReference type="RefSeq" id="WP_185273469.1">
    <property type="nucleotide sequence ID" value="NZ_CP055156.1"/>
</dbReference>
<name>A0A7G7G6A7_9BACT</name>
<reference evidence="6 7" key="1">
    <citation type="journal article" date="2018" name="Int. J. Syst. Evol. Microbiol.">
        <title>Adhaeribacter swui sp. nov., isolated from wet mud.</title>
        <authorList>
            <person name="Kim D.U."/>
            <person name="Kim K.W."/>
            <person name="Kang M.S."/>
            <person name="Kim J.Y."/>
            <person name="Jang J.H."/>
            <person name="Kim M.K."/>
        </authorList>
    </citation>
    <scope>NUCLEOTIDE SEQUENCE [LARGE SCALE GENOMIC DNA]</scope>
    <source>
        <strain evidence="6 7">KCTC 52873</strain>
    </source>
</reference>
<keyword evidence="7" id="KW-1185">Reference proteome</keyword>
<gene>
    <name evidence="6" type="ORF">HUW51_08090</name>
</gene>
<protein>
    <submittedName>
        <fullName evidence="6">Pseudouridine synthase</fullName>
    </submittedName>
</protein>
<dbReference type="PROSITE" id="PS50889">
    <property type="entry name" value="S4"/>
    <property type="match status" value="1"/>
</dbReference>
<dbReference type="Pfam" id="PF01479">
    <property type="entry name" value="S4"/>
    <property type="match status" value="1"/>
</dbReference>